<feature type="domain" description="Alpha-galactosidase NEW3" evidence="2">
    <location>
        <begin position="352"/>
        <end position="414"/>
    </location>
</feature>
<evidence type="ECO:0000256" key="1">
    <source>
        <dbReference type="SAM" id="SignalP"/>
    </source>
</evidence>
<dbReference type="InterPro" id="IPR013783">
    <property type="entry name" value="Ig-like_fold"/>
</dbReference>
<dbReference type="Gene3D" id="2.60.40.10">
    <property type="entry name" value="Immunoglobulins"/>
    <property type="match status" value="1"/>
</dbReference>
<feature type="chain" id="PRO_5030592890" description="Alpha-galactosidase NEW3 domain-containing protein" evidence="1">
    <location>
        <begin position="30"/>
        <end position="432"/>
    </location>
</feature>
<reference evidence="3 4" key="1">
    <citation type="submission" date="2020-08" db="EMBL/GenBank/DDBJ databases">
        <title>Genomic Encyclopedia of Type Strains, Phase IV (KMG-IV): sequencing the most valuable type-strain genomes for metagenomic binning, comparative biology and taxonomic classification.</title>
        <authorList>
            <person name="Goeker M."/>
        </authorList>
    </citation>
    <scope>NUCLEOTIDE SEQUENCE [LARGE SCALE GENOMIC DNA]</scope>
    <source>
        <strain evidence="3 4">DSM 23562</strain>
    </source>
</reference>
<feature type="signal peptide" evidence="1">
    <location>
        <begin position="1"/>
        <end position="29"/>
    </location>
</feature>
<dbReference type="EMBL" id="JACHGW010000004">
    <property type="protein sequence ID" value="MBB6052767.1"/>
    <property type="molecule type" value="Genomic_DNA"/>
</dbReference>
<accession>A0A7W9STW9</accession>
<keyword evidence="1" id="KW-0732">Signal</keyword>
<dbReference type="InterPro" id="IPR018905">
    <property type="entry name" value="A-galactase_NEW3"/>
</dbReference>
<keyword evidence="4" id="KW-1185">Reference proteome</keyword>
<evidence type="ECO:0000313" key="3">
    <source>
        <dbReference type="EMBL" id="MBB6052767.1"/>
    </source>
</evidence>
<dbReference type="SUPFAM" id="SSF49344">
    <property type="entry name" value="CBD9-like"/>
    <property type="match status" value="1"/>
</dbReference>
<dbReference type="RefSeq" id="WP_184202380.1">
    <property type="nucleotide sequence ID" value="NZ_JACHGW010000004.1"/>
</dbReference>
<evidence type="ECO:0000259" key="2">
    <source>
        <dbReference type="Pfam" id="PF10633"/>
    </source>
</evidence>
<proteinExistence type="predicted"/>
<dbReference type="Proteomes" id="UP000520814">
    <property type="component" value="Unassembled WGS sequence"/>
</dbReference>
<name>A0A7W9STW9_ARMRO</name>
<dbReference type="Pfam" id="PF10633">
    <property type="entry name" value="NPCBM_assoc"/>
    <property type="match status" value="1"/>
</dbReference>
<dbReference type="AlphaFoldDB" id="A0A7W9STW9"/>
<gene>
    <name evidence="3" type="ORF">HNQ39_004588</name>
</gene>
<protein>
    <recommendedName>
        <fullName evidence="2">Alpha-galactosidase NEW3 domain-containing protein</fullName>
    </recommendedName>
</protein>
<organism evidence="3 4">
    <name type="scientific">Armatimonas rosea</name>
    <dbReference type="NCBI Taxonomy" id="685828"/>
    <lineage>
        <taxon>Bacteria</taxon>
        <taxon>Bacillati</taxon>
        <taxon>Armatimonadota</taxon>
        <taxon>Armatimonadia</taxon>
        <taxon>Armatimonadales</taxon>
        <taxon>Armatimonadaceae</taxon>
        <taxon>Armatimonas</taxon>
    </lineage>
</organism>
<sequence length="432" mass="46984">MLKTSFRTHSSRIALAAWSSLLFALAAHAQAPEGRQTAPLANSGASYERKRIKRTVTLDSLQGWDLLYDTPEGRVYFDWDSQFLYLAVQTKDETEVRFDLDANGDGWFQGAENFSIRLLKSATGVTPLVRRFDNVQNKEHPVWAEVLLPEGSVRGHQLTTEQGVVQLVALPIGLLGTGRKPGAEVGFRALWGGAALAEPLPELPLLRLQLTDDSEALAGPLAAHLSLRDRALVAGGLVRGTLELTNSGLKPLFLKQVFLPDGTVIVDLKDPIMILNPGERLKKEFRFVLPEGPEPASVVLRGGAEREEGGVSVVALASVERQEPYALSLDHDIKPILSAAPDGPARRRLLVATITGRREGKTSGLVHLILPSGWSVEGEVKRTISLSYPNERRSVSFKLSAPAGLAPGRYPVEALCEIGGKSYRAKVDFTVQ</sequence>
<evidence type="ECO:0000313" key="4">
    <source>
        <dbReference type="Proteomes" id="UP000520814"/>
    </source>
</evidence>
<comment type="caution">
    <text evidence="3">The sequence shown here is derived from an EMBL/GenBank/DDBJ whole genome shotgun (WGS) entry which is preliminary data.</text>
</comment>